<evidence type="ECO:0000256" key="3">
    <source>
        <dbReference type="ARBA" id="ARBA00022989"/>
    </source>
</evidence>
<dbReference type="EMBL" id="AZBU02000001">
    <property type="protein sequence ID" value="TMS37232.1"/>
    <property type="molecule type" value="Genomic_DNA"/>
</dbReference>
<dbReference type="PANTHER" id="PTHR23294:SF20">
    <property type="entry name" value="UNC93-LIKE PROTEIN MFSD11"/>
    <property type="match status" value="1"/>
</dbReference>
<dbReference type="InterPro" id="IPR010291">
    <property type="entry name" value="Ion_channel_UNC-93"/>
</dbReference>
<evidence type="ECO:0000256" key="5">
    <source>
        <dbReference type="SAM" id="Phobius"/>
    </source>
</evidence>
<keyword evidence="4 5" id="KW-0472">Membrane</keyword>
<sequence>MESDLRAICLLGLGFMFIFSAFNSQGFIEIAILRDKKSADTGITKDSGFYSFAIIYASFTVSNFLASPIVVTLGSKNAMILGGSCYLLFLLGIPMDKGMVTLSSFGGGRIWSCCDMDWERSVPDRLCSTGYQCTEHRNYVGHASVVLDLWITLYVHHSSSWTHS</sequence>
<dbReference type="STRING" id="34508.A0A4U8UV30"/>
<evidence type="ECO:0000313" key="7">
    <source>
        <dbReference type="Proteomes" id="UP000298663"/>
    </source>
</evidence>
<evidence type="ECO:0000256" key="2">
    <source>
        <dbReference type="ARBA" id="ARBA00022692"/>
    </source>
</evidence>
<name>A0A4U8UV30_STECR</name>
<evidence type="ECO:0000313" key="6">
    <source>
        <dbReference type="EMBL" id="TMS37232.1"/>
    </source>
</evidence>
<dbReference type="AlphaFoldDB" id="A0A4U8UV30"/>
<dbReference type="GO" id="GO:0016020">
    <property type="term" value="C:membrane"/>
    <property type="evidence" value="ECO:0007669"/>
    <property type="project" value="UniProtKB-SubCell"/>
</dbReference>
<dbReference type="Pfam" id="PF05978">
    <property type="entry name" value="UNC-93"/>
    <property type="match status" value="1"/>
</dbReference>
<comment type="subcellular location">
    <subcellularLocation>
        <location evidence="1">Membrane</location>
        <topology evidence="1">Multi-pass membrane protein</topology>
    </subcellularLocation>
</comment>
<proteinExistence type="predicted"/>
<keyword evidence="7" id="KW-1185">Reference proteome</keyword>
<feature type="transmembrane region" description="Helical" evidence="5">
    <location>
        <begin position="78"/>
        <end position="95"/>
    </location>
</feature>
<evidence type="ECO:0000256" key="4">
    <source>
        <dbReference type="ARBA" id="ARBA00023136"/>
    </source>
</evidence>
<keyword evidence="2 5" id="KW-0812">Transmembrane</keyword>
<evidence type="ECO:0000256" key="1">
    <source>
        <dbReference type="ARBA" id="ARBA00004141"/>
    </source>
</evidence>
<feature type="transmembrane region" description="Helical" evidence="5">
    <location>
        <begin position="48"/>
        <end position="66"/>
    </location>
</feature>
<protein>
    <submittedName>
        <fullName evidence="6">Uncharacterized protein</fullName>
    </submittedName>
</protein>
<dbReference type="Proteomes" id="UP000298663">
    <property type="component" value="Unassembled WGS sequence"/>
</dbReference>
<dbReference type="PANTHER" id="PTHR23294">
    <property type="entry name" value="ET TRANSLATION PRODUCT-RELATED"/>
    <property type="match status" value="1"/>
</dbReference>
<feature type="transmembrane region" description="Helical" evidence="5">
    <location>
        <begin position="7"/>
        <end position="28"/>
    </location>
</feature>
<keyword evidence="3 5" id="KW-1133">Transmembrane helix</keyword>
<dbReference type="OrthoDB" id="196103at2759"/>
<dbReference type="InterPro" id="IPR051617">
    <property type="entry name" value="UNC-93-like_regulator"/>
</dbReference>
<organism evidence="6 7">
    <name type="scientific">Steinernema carpocapsae</name>
    <name type="common">Entomopathogenic nematode</name>
    <dbReference type="NCBI Taxonomy" id="34508"/>
    <lineage>
        <taxon>Eukaryota</taxon>
        <taxon>Metazoa</taxon>
        <taxon>Ecdysozoa</taxon>
        <taxon>Nematoda</taxon>
        <taxon>Chromadorea</taxon>
        <taxon>Rhabditida</taxon>
        <taxon>Tylenchina</taxon>
        <taxon>Panagrolaimomorpha</taxon>
        <taxon>Strongyloidoidea</taxon>
        <taxon>Steinernematidae</taxon>
        <taxon>Steinernema</taxon>
    </lineage>
</organism>
<accession>A0A4U8UV30</accession>
<gene>
    <name evidence="6" type="ORF">L596_004207</name>
</gene>
<reference evidence="6 7" key="2">
    <citation type="journal article" date="2019" name="G3 (Bethesda)">
        <title>Hybrid Assembly of the Genome of the Entomopathogenic Nematode Steinernema carpocapsae Identifies the X-Chromosome.</title>
        <authorList>
            <person name="Serra L."/>
            <person name="Macchietto M."/>
            <person name="Macias-Munoz A."/>
            <person name="McGill C.J."/>
            <person name="Rodriguez I.M."/>
            <person name="Rodriguez B."/>
            <person name="Murad R."/>
            <person name="Mortazavi A."/>
        </authorList>
    </citation>
    <scope>NUCLEOTIDE SEQUENCE [LARGE SCALE GENOMIC DNA]</scope>
    <source>
        <strain evidence="6 7">ALL</strain>
    </source>
</reference>
<comment type="caution">
    <text evidence="6">The sequence shown here is derived from an EMBL/GenBank/DDBJ whole genome shotgun (WGS) entry which is preliminary data.</text>
</comment>
<reference evidence="6 7" key="1">
    <citation type="journal article" date="2015" name="Genome Biol.">
        <title>Comparative genomics of Steinernema reveals deeply conserved gene regulatory networks.</title>
        <authorList>
            <person name="Dillman A.R."/>
            <person name="Macchietto M."/>
            <person name="Porter C.F."/>
            <person name="Rogers A."/>
            <person name="Williams B."/>
            <person name="Antoshechkin I."/>
            <person name="Lee M.M."/>
            <person name="Goodwin Z."/>
            <person name="Lu X."/>
            <person name="Lewis E.E."/>
            <person name="Goodrich-Blair H."/>
            <person name="Stock S.P."/>
            <person name="Adams B.J."/>
            <person name="Sternberg P.W."/>
            <person name="Mortazavi A."/>
        </authorList>
    </citation>
    <scope>NUCLEOTIDE SEQUENCE [LARGE SCALE GENOMIC DNA]</scope>
    <source>
        <strain evidence="6 7">ALL</strain>
    </source>
</reference>